<proteinExistence type="predicted"/>
<evidence type="ECO:0000313" key="2">
    <source>
        <dbReference type="EMBL" id="VEU82998.1"/>
    </source>
</evidence>
<keyword evidence="1" id="KW-1133">Transmembrane helix</keyword>
<accession>A0A449BKL8</accession>
<keyword evidence="1" id="KW-0812">Transmembrane</keyword>
<reference evidence="2 3" key="1">
    <citation type="submission" date="2019-01" db="EMBL/GenBank/DDBJ databases">
        <authorList>
            <consortium name="Pathogen Informatics"/>
        </authorList>
    </citation>
    <scope>NUCLEOTIDE SEQUENCE [LARGE SCALE GENOMIC DNA]</scope>
    <source>
        <strain evidence="2 3">NCTC10172</strain>
    </source>
</reference>
<evidence type="ECO:0000256" key="1">
    <source>
        <dbReference type="SAM" id="Phobius"/>
    </source>
</evidence>
<organism evidence="2 3">
    <name type="scientific">Acholeplasma hippikon</name>
    <dbReference type="NCBI Taxonomy" id="264636"/>
    <lineage>
        <taxon>Bacteria</taxon>
        <taxon>Bacillati</taxon>
        <taxon>Mycoplasmatota</taxon>
        <taxon>Mollicutes</taxon>
        <taxon>Acholeplasmatales</taxon>
        <taxon>Acholeplasmataceae</taxon>
        <taxon>Acholeplasma</taxon>
    </lineage>
</organism>
<dbReference type="AlphaFoldDB" id="A0A449BKL8"/>
<sequence>MKKENLILVLCFVMMFVLGIVVVSIQTVLPSTPVDKMFNQKVNIVNEKTVVDSDYVNIRSHADVMSLSNEKLADLYVVTANHPTYFDLELYVAIDANGKVYAIDKKVETHDSTSASYFKLVRNYLLQNYNGLYYENVQYIDGAAGATTIGVSRSTIKAAVSQTIIYHNGEPIDHLELLFGTDAYTLTNTSTVNKITIMDVTVGGVQYKVYQHTGEGDYYDHSATHVAPITIFVALDASNDIKFVSLPEDLYGHTGGSYYTRSVNYFNSYVSTNINDELVDYTAGPTDESMGSQYLITKLLNEIKEVVSWNNLLNLWLF</sequence>
<name>A0A449BKL8_9MOLU</name>
<gene>
    <name evidence="2" type="ORF">NCTC10172_01045</name>
</gene>
<dbReference type="EMBL" id="LR215050">
    <property type="protein sequence ID" value="VEU82998.1"/>
    <property type="molecule type" value="Genomic_DNA"/>
</dbReference>
<dbReference type="STRING" id="1408416.GCA_000702765_01226"/>
<keyword evidence="1" id="KW-0472">Membrane</keyword>
<protein>
    <submittedName>
        <fullName evidence="2">Uncharacterized protein</fullName>
    </submittedName>
</protein>
<keyword evidence="3" id="KW-1185">Reference proteome</keyword>
<dbReference type="Proteomes" id="UP000290909">
    <property type="component" value="Chromosome"/>
</dbReference>
<evidence type="ECO:0000313" key="3">
    <source>
        <dbReference type="Proteomes" id="UP000290909"/>
    </source>
</evidence>
<feature type="transmembrane region" description="Helical" evidence="1">
    <location>
        <begin position="7"/>
        <end position="29"/>
    </location>
</feature>
<dbReference type="KEGG" id="ahk:NCTC10172_01045"/>